<evidence type="ECO:0000313" key="3">
    <source>
        <dbReference type="Proteomes" id="UP001597371"/>
    </source>
</evidence>
<feature type="compositionally biased region" description="Basic and acidic residues" evidence="1">
    <location>
        <begin position="104"/>
        <end position="120"/>
    </location>
</feature>
<evidence type="ECO:0000256" key="1">
    <source>
        <dbReference type="SAM" id="MobiDB-lite"/>
    </source>
</evidence>
<gene>
    <name evidence="2" type="ORF">ACFSKQ_02470</name>
</gene>
<organism evidence="2 3">
    <name type="scientific">Aureimonas populi</name>
    <dbReference type="NCBI Taxonomy" id="1701758"/>
    <lineage>
        <taxon>Bacteria</taxon>
        <taxon>Pseudomonadati</taxon>
        <taxon>Pseudomonadota</taxon>
        <taxon>Alphaproteobacteria</taxon>
        <taxon>Hyphomicrobiales</taxon>
        <taxon>Aurantimonadaceae</taxon>
        <taxon>Aureimonas</taxon>
    </lineage>
</organism>
<evidence type="ECO:0000313" key="2">
    <source>
        <dbReference type="EMBL" id="MFD2236326.1"/>
    </source>
</evidence>
<name>A0ABW5CHA7_9HYPH</name>
<dbReference type="RefSeq" id="WP_209735728.1">
    <property type="nucleotide sequence ID" value="NZ_CP072611.1"/>
</dbReference>
<evidence type="ECO:0008006" key="4">
    <source>
        <dbReference type="Google" id="ProtNLM"/>
    </source>
</evidence>
<keyword evidence="3" id="KW-1185">Reference proteome</keyword>
<accession>A0ABW5CHA7</accession>
<proteinExistence type="predicted"/>
<reference evidence="3" key="1">
    <citation type="journal article" date="2019" name="Int. J. Syst. Evol. Microbiol.">
        <title>The Global Catalogue of Microorganisms (GCM) 10K type strain sequencing project: providing services to taxonomists for standard genome sequencing and annotation.</title>
        <authorList>
            <consortium name="The Broad Institute Genomics Platform"/>
            <consortium name="The Broad Institute Genome Sequencing Center for Infectious Disease"/>
            <person name="Wu L."/>
            <person name="Ma J."/>
        </authorList>
    </citation>
    <scope>NUCLEOTIDE SEQUENCE [LARGE SCALE GENOMIC DNA]</scope>
    <source>
        <strain evidence="3">ZS-35-S2</strain>
    </source>
</reference>
<sequence length="120" mass="12552">MSRSPYDDGRIVPVDAAVGEDGDSPGIAQPITQAEIDDLVNDAGMPIEERRERLEAIAAALGARDSIDRGGEFGPMQSQIAEALSLLAEGGHAYGTASSTGLDAEARSDARSPDEDDPQR</sequence>
<dbReference type="Proteomes" id="UP001597371">
    <property type="component" value="Unassembled WGS sequence"/>
</dbReference>
<comment type="caution">
    <text evidence="2">The sequence shown here is derived from an EMBL/GenBank/DDBJ whole genome shotgun (WGS) entry which is preliminary data.</text>
</comment>
<feature type="region of interest" description="Disordered" evidence="1">
    <location>
        <begin position="93"/>
        <end position="120"/>
    </location>
</feature>
<protein>
    <recommendedName>
        <fullName evidence="4">DUF3072 domain-containing protein</fullName>
    </recommendedName>
</protein>
<dbReference type="EMBL" id="JBHUIJ010000002">
    <property type="protein sequence ID" value="MFD2236326.1"/>
    <property type="molecule type" value="Genomic_DNA"/>
</dbReference>